<dbReference type="Pfam" id="PF14322">
    <property type="entry name" value="SusD-like_3"/>
    <property type="match status" value="1"/>
</dbReference>
<dbReference type="Proteomes" id="UP000619457">
    <property type="component" value="Unassembled WGS sequence"/>
</dbReference>
<evidence type="ECO:0000256" key="3">
    <source>
        <dbReference type="ARBA" id="ARBA00022729"/>
    </source>
</evidence>
<evidence type="ECO:0000256" key="1">
    <source>
        <dbReference type="ARBA" id="ARBA00004442"/>
    </source>
</evidence>
<dbReference type="EMBL" id="BMWX01000003">
    <property type="protein sequence ID" value="GGZ25266.1"/>
    <property type="molecule type" value="Genomic_DNA"/>
</dbReference>
<dbReference type="InterPro" id="IPR011990">
    <property type="entry name" value="TPR-like_helical_dom_sf"/>
</dbReference>
<dbReference type="Gene3D" id="1.25.40.390">
    <property type="match status" value="1"/>
</dbReference>
<dbReference type="PROSITE" id="PS51257">
    <property type="entry name" value="PROKAR_LIPOPROTEIN"/>
    <property type="match status" value="1"/>
</dbReference>
<sequence length="570" mass="64115">MRLFKSIIYTSITLATFTACSEFLDTRPNSSVPNETALQSREYFLGFLYQSYKALPSRAEFDYEAATDNALVNREVFAPSRAARGGVSASSNPLGDSWEANYASINSLNWFLERMVLDPSQPIPTPVRFDLNPEVNLQIFELSKGEAYFLRAWFQFDLLKKYGGLAADGQVYGFPISTSYLEYTDELDLPRNTYEECVQQIIADCDKAFEFLPLEYSQGSGSIPDGLTSDSGRPTGLSALALKARTLLYRASPAYNLTNDQSLWEEAAAAAAAAIQASGNDDLMPFSAYYNKNNLNDGDFSNPDLFFRGPIVLDDQNLEKENFPPRAFGGNGKFNPSQNLVDAFPMSDGYPIDQSPDYDGDQMFVNRDPRLDRFIVRDEESWAGLTMDTQQGGADAYGTDQNSTRSGYYLQKLLDPQVRLEPGKLVRTKRAVYLLTRPELYLNFAEAAIQATGNPDDARFGYSAREILAKVRNRALGEGKDQYLPTVLSQADFVDLLRNERRIETCFEDFRFWDLRRWSQGASDQSLINSPVYGIYSPDILEARQFASPYMPLPFSEMVKTENLVNNMGW</sequence>
<evidence type="ECO:0000256" key="2">
    <source>
        <dbReference type="ARBA" id="ARBA00006275"/>
    </source>
</evidence>
<keyword evidence="9" id="KW-1185">Reference proteome</keyword>
<dbReference type="AlphaFoldDB" id="A0A918PW97"/>
<evidence type="ECO:0000256" key="4">
    <source>
        <dbReference type="ARBA" id="ARBA00023136"/>
    </source>
</evidence>
<comment type="subcellular location">
    <subcellularLocation>
        <location evidence="1">Cell outer membrane</location>
    </subcellularLocation>
</comment>
<evidence type="ECO:0000259" key="7">
    <source>
        <dbReference type="Pfam" id="PF14322"/>
    </source>
</evidence>
<dbReference type="InterPro" id="IPR033985">
    <property type="entry name" value="SusD-like_N"/>
</dbReference>
<evidence type="ECO:0000256" key="5">
    <source>
        <dbReference type="ARBA" id="ARBA00023237"/>
    </source>
</evidence>
<keyword evidence="5" id="KW-0998">Cell outer membrane</keyword>
<accession>A0A918PW97</accession>
<dbReference type="SUPFAM" id="SSF48452">
    <property type="entry name" value="TPR-like"/>
    <property type="match status" value="1"/>
</dbReference>
<feature type="domain" description="RagB/SusD" evidence="6">
    <location>
        <begin position="324"/>
        <end position="570"/>
    </location>
</feature>
<dbReference type="GO" id="GO:0009279">
    <property type="term" value="C:cell outer membrane"/>
    <property type="evidence" value="ECO:0007669"/>
    <property type="project" value="UniProtKB-SubCell"/>
</dbReference>
<feature type="domain" description="SusD-like N-terminal" evidence="7">
    <location>
        <begin position="22"/>
        <end position="217"/>
    </location>
</feature>
<gene>
    <name evidence="8" type="ORF">GCM10007049_17200</name>
</gene>
<name>A0A918PW97_9BACT</name>
<evidence type="ECO:0000259" key="6">
    <source>
        <dbReference type="Pfam" id="PF07980"/>
    </source>
</evidence>
<evidence type="ECO:0000313" key="9">
    <source>
        <dbReference type="Proteomes" id="UP000619457"/>
    </source>
</evidence>
<dbReference type="InterPro" id="IPR012944">
    <property type="entry name" value="SusD_RagB_dom"/>
</dbReference>
<protein>
    <submittedName>
        <fullName evidence="8">Carbohydrate-binding protein</fullName>
    </submittedName>
</protein>
<evidence type="ECO:0000313" key="8">
    <source>
        <dbReference type="EMBL" id="GGZ25266.1"/>
    </source>
</evidence>
<reference evidence="8" key="2">
    <citation type="submission" date="2020-09" db="EMBL/GenBank/DDBJ databases">
        <authorList>
            <person name="Sun Q."/>
            <person name="Kim S."/>
        </authorList>
    </citation>
    <scope>NUCLEOTIDE SEQUENCE</scope>
    <source>
        <strain evidence="8">KCTC 12368</strain>
    </source>
</reference>
<comment type="caution">
    <text evidence="8">The sequence shown here is derived from an EMBL/GenBank/DDBJ whole genome shotgun (WGS) entry which is preliminary data.</text>
</comment>
<keyword evidence="3" id="KW-0732">Signal</keyword>
<dbReference type="RefSeq" id="WP_018473402.1">
    <property type="nucleotide sequence ID" value="NZ_BMWX01000003.1"/>
</dbReference>
<proteinExistence type="inferred from homology"/>
<organism evidence="8 9">
    <name type="scientific">Echinicola pacifica</name>
    <dbReference type="NCBI Taxonomy" id="346377"/>
    <lineage>
        <taxon>Bacteria</taxon>
        <taxon>Pseudomonadati</taxon>
        <taxon>Bacteroidota</taxon>
        <taxon>Cytophagia</taxon>
        <taxon>Cytophagales</taxon>
        <taxon>Cyclobacteriaceae</taxon>
        <taxon>Echinicola</taxon>
    </lineage>
</organism>
<comment type="similarity">
    <text evidence="2">Belongs to the SusD family.</text>
</comment>
<dbReference type="Pfam" id="PF07980">
    <property type="entry name" value="SusD_RagB"/>
    <property type="match status" value="1"/>
</dbReference>
<keyword evidence="4" id="KW-0472">Membrane</keyword>
<reference evidence="8" key="1">
    <citation type="journal article" date="2014" name="Int. J. Syst. Evol. Microbiol.">
        <title>Complete genome sequence of Corynebacterium casei LMG S-19264T (=DSM 44701T), isolated from a smear-ripened cheese.</title>
        <authorList>
            <consortium name="US DOE Joint Genome Institute (JGI-PGF)"/>
            <person name="Walter F."/>
            <person name="Albersmeier A."/>
            <person name="Kalinowski J."/>
            <person name="Ruckert C."/>
        </authorList>
    </citation>
    <scope>NUCLEOTIDE SEQUENCE</scope>
    <source>
        <strain evidence="8">KCTC 12368</strain>
    </source>
</reference>